<sequence>MQYGNIQSIPTSFVLDKEGRIYSSYIGYVNKDIYKKDIEKLNEE</sequence>
<dbReference type="EMBL" id="LNQE01000733">
    <property type="protein sequence ID" value="KUG25255.1"/>
    <property type="molecule type" value="Genomic_DNA"/>
</dbReference>
<accession>A0A0W8FWH0</accession>
<protein>
    <submittedName>
        <fullName evidence="1">Uncharacterized protein</fullName>
    </submittedName>
</protein>
<dbReference type="Gene3D" id="3.40.30.10">
    <property type="entry name" value="Glutaredoxin"/>
    <property type="match status" value="1"/>
</dbReference>
<reference evidence="1" key="1">
    <citation type="journal article" date="2015" name="Proc. Natl. Acad. Sci. U.S.A.">
        <title>Networks of energetic and metabolic interactions define dynamics in microbial communities.</title>
        <authorList>
            <person name="Embree M."/>
            <person name="Liu J.K."/>
            <person name="Al-Bassam M.M."/>
            <person name="Zengler K."/>
        </authorList>
    </citation>
    <scope>NUCLEOTIDE SEQUENCE</scope>
</reference>
<gene>
    <name evidence="1" type="ORF">ASZ90_004919</name>
</gene>
<dbReference type="SUPFAM" id="SSF52833">
    <property type="entry name" value="Thioredoxin-like"/>
    <property type="match status" value="1"/>
</dbReference>
<evidence type="ECO:0000313" key="1">
    <source>
        <dbReference type="EMBL" id="KUG25255.1"/>
    </source>
</evidence>
<name>A0A0W8FWH0_9ZZZZ</name>
<organism evidence="1">
    <name type="scientific">hydrocarbon metagenome</name>
    <dbReference type="NCBI Taxonomy" id="938273"/>
    <lineage>
        <taxon>unclassified sequences</taxon>
        <taxon>metagenomes</taxon>
        <taxon>ecological metagenomes</taxon>
    </lineage>
</organism>
<comment type="caution">
    <text evidence="1">The sequence shown here is derived from an EMBL/GenBank/DDBJ whole genome shotgun (WGS) entry which is preliminary data.</text>
</comment>
<dbReference type="AlphaFoldDB" id="A0A0W8FWH0"/>
<dbReference type="InterPro" id="IPR036249">
    <property type="entry name" value="Thioredoxin-like_sf"/>
</dbReference>
<proteinExistence type="predicted"/>